<evidence type="ECO:0000256" key="1">
    <source>
        <dbReference type="SAM" id="MobiDB-lite"/>
    </source>
</evidence>
<feature type="compositionally biased region" description="Pro residues" evidence="1">
    <location>
        <begin position="41"/>
        <end position="67"/>
    </location>
</feature>
<feature type="region of interest" description="Disordered" evidence="1">
    <location>
        <begin position="1"/>
        <end position="69"/>
    </location>
</feature>
<evidence type="ECO:0000313" key="3">
    <source>
        <dbReference type="Proteomes" id="UP000555564"/>
    </source>
</evidence>
<accession>A0A7X0M6Y6</accession>
<feature type="compositionally biased region" description="Low complexity" evidence="1">
    <location>
        <begin position="244"/>
        <end position="261"/>
    </location>
</feature>
<organism evidence="2 3">
    <name type="scientific">Sphaerisporangium rubeum</name>
    <dbReference type="NCBI Taxonomy" id="321317"/>
    <lineage>
        <taxon>Bacteria</taxon>
        <taxon>Bacillati</taxon>
        <taxon>Actinomycetota</taxon>
        <taxon>Actinomycetes</taxon>
        <taxon>Streptosporangiales</taxon>
        <taxon>Streptosporangiaceae</taxon>
        <taxon>Sphaerisporangium</taxon>
    </lineage>
</organism>
<proteinExistence type="predicted"/>
<feature type="compositionally biased region" description="Pro residues" evidence="1">
    <location>
        <begin position="212"/>
        <end position="228"/>
    </location>
</feature>
<feature type="compositionally biased region" description="Low complexity" evidence="1">
    <location>
        <begin position="21"/>
        <end position="40"/>
    </location>
</feature>
<feature type="compositionally biased region" description="Low complexity" evidence="1">
    <location>
        <begin position="200"/>
        <end position="211"/>
    </location>
</feature>
<reference evidence="2 3" key="1">
    <citation type="submission" date="2020-08" db="EMBL/GenBank/DDBJ databases">
        <title>Sequencing the genomes of 1000 actinobacteria strains.</title>
        <authorList>
            <person name="Klenk H.-P."/>
        </authorList>
    </citation>
    <scope>NUCLEOTIDE SEQUENCE [LARGE SCALE GENOMIC DNA]</scope>
    <source>
        <strain evidence="2 3">DSM 44936</strain>
    </source>
</reference>
<dbReference type="AlphaFoldDB" id="A0A7X0M6Y6"/>
<dbReference type="RefSeq" id="WP_184979545.1">
    <property type="nucleotide sequence ID" value="NZ_BAAALO010000037.1"/>
</dbReference>
<sequence length="261" mass="26761">MSGGIGAAAAAATPDPPPSPTATITETPTATPTDLPTETPTVPPTESPTAPPTETPTPPAVKVPPPGAWAVSGTPHGEYVVGTKDACVFVTVLGQTGEATAVADGSITVRSVDGFEKVYVVDDTTKVVAGGRGNSGVRQGDWVAVTSLAGTENATAAYVYDLSRPSKNLSRGKGWWYGTPQWHWRWAKPAKFRTPEPCATPTVIPTPTVTPSEPPTETPTPVPTPSPELPSETPTGVPTPSPELPSETPTATLTETAPPAS</sequence>
<feature type="region of interest" description="Disordered" evidence="1">
    <location>
        <begin position="195"/>
        <end position="261"/>
    </location>
</feature>
<comment type="caution">
    <text evidence="2">The sequence shown here is derived from an EMBL/GenBank/DDBJ whole genome shotgun (WGS) entry which is preliminary data.</text>
</comment>
<evidence type="ECO:0000313" key="2">
    <source>
        <dbReference type="EMBL" id="MBB6472459.1"/>
    </source>
</evidence>
<dbReference type="Proteomes" id="UP000555564">
    <property type="component" value="Unassembled WGS sequence"/>
</dbReference>
<keyword evidence="3" id="KW-1185">Reference proteome</keyword>
<gene>
    <name evidence="2" type="ORF">BJ992_001890</name>
</gene>
<dbReference type="EMBL" id="JACHIU010000001">
    <property type="protein sequence ID" value="MBB6472459.1"/>
    <property type="molecule type" value="Genomic_DNA"/>
</dbReference>
<protein>
    <submittedName>
        <fullName evidence="2">Type VI secretion system secreted protein VgrG</fullName>
    </submittedName>
</protein>
<name>A0A7X0M6Y6_9ACTN</name>